<protein>
    <submittedName>
        <fullName evidence="1">Uncharacterized protein</fullName>
    </submittedName>
</protein>
<proteinExistence type="predicted"/>
<sequence length="61" mass="7149">MQQLFLPKSFTQNFDVQTPHMIYISKVNKEDHNHPRTLHAHSDIVELLLIMEGQSSIFIDD</sequence>
<dbReference type="EMBL" id="CP027768">
    <property type="protein sequence ID" value="AYW50708.1"/>
    <property type="molecule type" value="Genomic_DNA"/>
</dbReference>
<reference evidence="1 2" key="1">
    <citation type="journal article" date="2012" name="Int. J. Syst. Evol. Microbiol.">
        <title>Characterization of Tetragenococcus strains from sugar thick juice reveals a novel species, Tetragenococcus osmophilus sp. nov., and divides Tetragenococcus halophilus into two subspecies, T. halophilus subsp. halophilus subsp. nov. and T. halophilus subsp. flandriensis subsp. nov.</title>
        <authorList>
            <person name="Juste A."/>
            <person name="Van Trappen S."/>
            <person name="Verreth C."/>
            <person name="Cleenwerck I."/>
            <person name="De Vos P."/>
            <person name="Lievens B."/>
            <person name="Willems K.A."/>
        </authorList>
    </citation>
    <scope>NUCLEOTIDE SEQUENCE [LARGE SCALE GENOMIC DNA]</scope>
    <source>
        <strain evidence="1 2">LMG 26042</strain>
    </source>
</reference>
<name>A0A3G5FKP9_TETHA</name>
<dbReference type="Proteomes" id="UP000280475">
    <property type="component" value="Chromosome"/>
</dbReference>
<dbReference type="RefSeq" id="WP_103893107.1">
    <property type="nucleotide sequence ID" value="NZ_CP027768.1"/>
</dbReference>
<dbReference type="AlphaFoldDB" id="A0A3G5FKP9"/>
<evidence type="ECO:0000313" key="2">
    <source>
        <dbReference type="Proteomes" id="UP000280475"/>
    </source>
</evidence>
<gene>
    <name evidence="1" type="ORF">C7H83_09650</name>
</gene>
<organism evidence="1 2">
    <name type="scientific">Tetragenococcus halophilus</name>
    <name type="common">Pediococcus halophilus</name>
    <dbReference type="NCBI Taxonomy" id="51669"/>
    <lineage>
        <taxon>Bacteria</taxon>
        <taxon>Bacillati</taxon>
        <taxon>Bacillota</taxon>
        <taxon>Bacilli</taxon>
        <taxon>Lactobacillales</taxon>
        <taxon>Enterococcaceae</taxon>
        <taxon>Tetragenococcus</taxon>
    </lineage>
</organism>
<evidence type="ECO:0000313" key="1">
    <source>
        <dbReference type="EMBL" id="AYW50708.1"/>
    </source>
</evidence>
<accession>A0A3G5FKP9</accession>